<dbReference type="Pfam" id="PF21517">
    <property type="entry name" value="HTH_Tnp_Tc3_2_like"/>
    <property type="match status" value="1"/>
</dbReference>
<reference evidence="5" key="1">
    <citation type="submission" date="2022-11" db="UniProtKB">
        <authorList>
            <consortium name="WormBaseParasite"/>
        </authorList>
    </citation>
    <scope>IDENTIFICATION</scope>
</reference>
<name>A0A915D6S9_9BILA</name>
<evidence type="ECO:0000313" key="5">
    <source>
        <dbReference type="WBParaSite" id="jg15936"/>
    </source>
</evidence>
<dbReference type="Proteomes" id="UP000887574">
    <property type="component" value="Unplaced"/>
</dbReference>
<dbReference type="InterPro" id="IPR025898">
    <property type="entry name" value="Tc3_transposase_DNA-bd_dom"/>
</dbReference>
<feature type="domain" description="Tc3 transposase DNA binding" evidence="2">
    <location>
        <begin position="3"/>
        <end position="49"/>
    </location>
</feature>
<dbReference type="Pfam" id="PF11427">
    <property type="entry name" value="HTH_Tnp_Tc3_1"/>
    <property type="match status" value="1"/>
</dbReference>
<comment type="subcellular location">
    <subcellularLocation>
        <location evidence="1">Nucleus</location>
    </subcellularLocation>
</comment>
<keyword evidence="4" id="KW-1185">Reference proteome</keyword>
<dbReference type="GO" id="GO:0005634">
    <property type="term" value="C:nucleus"/>
    <property type="evidence" value="ECO:0007669"/>
    <property type="project" value="UniProtKB-SubCell"/>
</dbReference>
<dbReference type="InterPro" id="IPR048703">
    <property type="entry name" value="Tnp_Tc3-like_HTH"/>
</dbReference>
<dbReference type="Gene3D" id="1.10.10.10">
    <property type="entry name" value="Winged helix-like DNA-binding domain superfamily/Winged helix DNA-binding domain"/>
    <property type="match status" value="1"/>
</dbReference>
<organism evidence="4 5">
    <name type="scientific">Ditylenchus dipsaci</name>
    <dbReference type="NCBI Taxonomy" id="166011"/>
    <lineage>
        <taxon>Eukaryota</taxon>
        <taxon>Metazoa</taxon>
        <taxon>Ecdysozoa</taxon>
        <taxon>Nematoda</taxon>
        <taxon>Chromadorea</taxon>
        <taxon>Rhabditida</taxon>
        <taxon>Tylenchina</taxon>
        <taxon>Tylenchomorpha</taxon>
        <taxon>Sphaerularioidea</taxon>
        <taxon>Anguinidae</taxon>
        <taxon>Anguininae</taxon>
        <taxon>Ditylenchus</taxon>
    </lineage>
</organism>
<proteinExistence type="predicted"/>
<sequence>MPRGPALTEYEKGRIDALRAEDISYREIGRRLNQSEHVIRRYCTDTEAYNINRHNASRHPVLSERDKRHILREASNSETSCEKIRQNLDLNVDRTTIWRAIDASEHIQHQHKQTAPRLKADHIKNRLVFAKENMYRNWNLLIY</sequence>
<evidence type="ECO:0000313" key="4">
    <source>
        <dbReference type="Proteomes" id="UP000887574"/>
    </source>
</evidence>
<dbReference type="InterPro" id="IPR009057">
    <property type="entry name" value="Homeodomain-like_sf"/>
</dbReference>
<evidence type="ECO:0000256" key="1">
    <source>
        <dbReference type="ARBA" id="ARBA00004123"/>
    </source>
</evidence>
<protein>
    <submittedName>
        <fullName evidence="5">Transposase</fullName>
    </submittedName>
</protein>
<dbReference type="WBParaSite" id="jg15936">
    <property type="protein sequence ID" value="jg15936"/>
    <property type="gene ID" value="jg15936"/>
</dbReference>
<dbReference type="SUPFAM" id="SSF46689">
    <property type="entry name" value="Homeodomain-like"/>
    <property type="match status" value="2"/>
</dbReference>
<feature type="domain" description="Transposable element Tc3 transposase-like DNA-binding HTH" evidence="3">
    <location>
        <begin position="65"/>
        <end position="102"/>
    </location>
</feature>
<accession>A0A915D6S9</accession>
<dbReference type="InterPro" id="IPR036388">
    <property type="entry name" value="WH-like_DNA-bd_sf"/>
</dbReference>
<evidence type="ECO:0000259" key="2">
    <source>
        <dbReference type="Pfam" id="PF11427"/>
    </source>
</evidence>
<dbReference type="GO" id="GO:0003677">
    <property type="term" value="F:DNA binding"/>
    <property type="evidence" value="ECO:0007669"/>
    <property type="project" value="InterPro"/>
</dbReference>
<dbReference type="Gene3D" id="1.10.10.60">
    <property type="entry name" value="Homeodomain-like"/>
    <property type="match status" value="1"/>
</dbReference>
<evidence type="ECO:0000259" key="3">
    <source>
        <dbReference type="Pfam" id="PF21517"/>
    </source>
</evidence>
<dbReference type="AlphaFoldDB" id="A0A915D6S9"/>